<gene>
    <name evidence="1" type="ORF">GW534_12475</name>
</gene>
<comment type="caution">
    <text evidence="1">The sequence shown here is derived from an EMBL/GenBank/DDBJ whole genome shotgun (WGS) entry which is preliminary data.</text>
</comment>
<name>A0ABX0A517_9BACI</name>
<proteinExistence type="predicted"/>
<dbReference type="EMBL" id="JAACYS010000065">
    <property type="protein sequence ID" value="NCU18522.1"/>
    <property type="molecule type" value="Genomic_DNA"/>
</dbReference>
<evidence type="ECO:0000313" key="2">
    <source>
        <dbReference type="Proteomes" id="UP000743899"/>
    </source>
</evidence>
<evidence type="ECO:0000313" key="1">
    <source>
        <dbReference type="EMBL" id="NCU18522.1"/>
    </source>
</evidence>
<organism evidence="1 2">
    <name type="scientific">Pallidibacillus pasinlerensis</name>
    <dbReference type="NCBI Taxonomy" id="2703818"/>
    <lineage>
        <taxon>Bacteria</taxon>
        <taxon>Bacillati</taxon>
        <taxon>Bacillota</taxon>
        <taxon>Bacilli</taxon>
        <taxon>Bacillales</taxon>
        <taxon>Bacillaceae</taxon>
        <taxon>Pallidibacillus</taxon>
    </lineage>
</organism>
<sequence length="133" mass="14867">MPKVTNFAFCKSFIIEGPSVQLDLLQTIKTSVSSIAFSIVFSLVEVDNRSNHYIQAIFKGPKGEKLIETEKFLLEKEKDEENDSKKVSGLTMGIDFEDVQFVGQGIYSMDIKFDGDTIGNFAIPVIFKKGSEE</sequence>
<keyword evidence="2" id="KW-1185">Reference proteome</keyword>
<dbReference type="RefSeq" id="WP_161921355.1">
    <property type="nucleotide sequence ID" value="NZ_JAACYS010000065.1"/>
</dbReference>
<reference evidence="1 2" key="1">
    <citation type="submission" date="2020-01" db="EMBL/GenBank/DDBJ databases">
        <title>A novel Bacillus sp. from Pasinler.</title>
        <authorList>
            <person name="Adiguzel A."/>
            <person name="Ay H."/>
            <person name="Baltaci M.O."/>
        </authorList>
    </citation>
    <scope>NUCLEOTIDE SEQUENCE [LARGE SCALE GENOMIC DNA]</scope>
    <source>
        <strain evidence="1 2">P1</strain>
    </source>
</reference>
<dbReference type="Proteomes" id="UP000743899">
    <property type="component" value="Unassembled WGS sequence"/>
</dbReference>
<accession>A0ABX0A517</accession>
<protein>
    <submittedName>
        <fullName evidence="1">Uncharacterized protein</fullName>
    </submittedName>
</protein>